<name>A0A917G5R1_9BACI</name>
<evidence type="ECO:0000313" key="10">
    <source>
        <dbReference type="Proteomes" id="UP000616608"/>
    </source>
</evidence>
<comment type="caution">
    <text evidence="9">The sequence shown here is derived from an EMBL/GenBank/DDBJ whole genome shotgun (WGS) entry which is preliminary data.</text>
</comment>
<dbReference type="GO" id="GO:0005524">
    <property type="term" value="F:ATP binding"/>
    <property type="evidence" value="ECO:0007669"/>
    <property type="project" value="UniProtKB-KW"/>
</dbReference>
<gene>
    <name evidence="9" type="ORF">GCM10007425_16990</name>
</gene>
<dbReference type="GO" id="GO:0003677">
    <property type="term" value="F:DNA binding"/>
    <property type="evidence" value="ECO:0007669"/>
    <property type="project" value="UniProtKB-KW"/>
</dbReference>
<evidence type="ECO:0000256" key="5">
    <source>
        <dbReference type="ARBA" id="ARBA00022840"/>
    </source>
</evidence>
<evidence type="ECO:0000256" key="3">
    <source>
        <dbReference type="ARBA" id="ARBA00022801"/>
    </source>
</evidence>
<keyword evidence="3" id="KW-0378">Hydrolase</keyword>
<keyword evidence="4" id="KW-0347">Helicase</keyword>
<dbReference type="EMBL" id="BMJT01000005">
    <property type="protein sequence ID" value="GGG23070.1"/>
    <property type="molecule type" value="Genomic_DNA"/>
</dbReference>
<dbReference type="InterPro" id="IPR038726">
    <property type="entry name" value="PDDEXK_AddAB-type"/>
</dbReference>
<accession>A0A917G5R1</accession>
<evidence type="ECO:0000313" key="9">
    <source>
        <dbReference type="EMBL" id="GGG23070.1"/>
    </source>
</evidence>
<dbReference type="InterPro" id="IPR011604">
    <property type="entry name" value="PDDEXK-like_dom_sf"/>
</dbReference>
<evidence type="ECO:0000259" key="8">
    <source>
        <dbReference type="Pfam" id="PF12705"/>
    </source>
</evidence>
<keyword evidence="5" id="KW-0067">ATP-binding</keyword>
<proteinExistence type="predicted"/>
<evidence type="ECO:0000256" key="4">
    <source>
        <dbReference type="ARBA" id="ARBA00022806"/>
    </source>
</evidence>
<reference evidence="9" key="1">
    <citation type="journal article" date="2014" name="Int. J. Syst. Evol. Microbiol.">
        <title>Complete genome sequence of Corynebacterium casei LMG S-19264T (=DSM 44701T), isolated from a smear-ripened cheese.</title>
        <authorList>
            <consortium name="US DOE Joint Genome Institute (JGI-PGF)"/>
            <person name="Walter F."/>
            <person name="Albersmeier A."/>
            <person name="Kalinowski J."/>
            <person name="Ruckert C."/>
        </authorList>
    </citation>
    <scope>NUCLEOTIDE SEQUENCE</scope>
    <source>
        <strain evidence="9">CGMCC 1.15760</strain>
    </source>
</reference>
<evidence type="ECO:0000256" key="6">
    <source>
        <dbReference type="ARBA" id="ARBA00023125"/>
    </source>
</evidence>
<dbReference type="Gene3D" id="3.90.320.10">
    <property type="match status" value="1"/>
</dbReference>
<evidence type="ECO:0000256" key="7">
    <source>
        <dbReference type="ARBA" id="ARBA00023204"/>
    </source>
</evidence>
<keyword evidence="10" id="KW-1185">Reference proteome</keyword>
<keyword evidence="6" id="KW-0238">DNA-binding</keyword>
<evidence type="ECO:0000256" key="2">
    <source>
        <dbReference type="ARBA" id="ARBA00022763"/>
    </source>
</evidence>
<dbReference type="AlphaFoldDB" id="A0A917G5R1"/>
<feature type="domain" description="PD-(D/E)XK endonuclease-like" evidence="8">
    <location>
        <begin position="12"/>
        <end position="303"/>
    </location>
</feature>
<evidence type="ECO:0000256" key="1">
    <source>
        <dbReference type="ARBA" id="ARBA00022741"/>
    </source>
</evidence>
<sequence>MAFDYRPFPDFSWSYSRHKTFIHCKRQYYYTYYGSHNGWLQNSDATAKLLFRLKKMQTLPLAFGEILHDILAKAMTFLIKYGELPQTEEMIQYAKKALNIKYQTSTKQQHLWIKRPSKHPIFQELYYFKQLDTAAIHYYNTLLPRIIHHFMMSPTVKDCATQIVEVKQLEDFNYMMLQDIKVYVVLDFLSVKDHIWHITDWKTGKPSEDDREQLMLYAHYVHLHYGVPYDNIQLHIEYLAQGTTTSFHVDAYLLNNILYTFKQSSQHMKGYMADIIQNEPLDVIDFEQTKTTQCQHCNYYELCY</sequence>
<dbReference type="GO" id="GO:0016787">
    <property type="term" value="F:hydrolase activity"/>
    <property type="evidence" value="ECO:0007669"/>
    <property type="project" value="UniProtKB-KW"/>
</dbReference>
<reference evidence="9" key="2">
    <citation type="submission" date="2020-09" db="EMBL/GenBank/DDBJ databases">
        <authorList>
            <person name="Sun Q."/>
            <person name="Zhou Y."/>
        </authorList>
    </citation>
    <scope>NUCLEOTIDE SEQUENCE</scope>
    <source>
        <strain evidence="9">CGMCC 1.15760</strain>
    </source>
</reference>
<dbReference type="RefSeq" id="WP_188614627.1">
    <property type="nucleotide sequence ID" value="NZ_BMJT01000005.1"/>
</dbReference>
<keyword evidence="7" id="KW-0234">DNA repair</keyword>
<dbReference type="Pfam" id="PF12705">
    <property type="entry name" value="PDDEXK_1"/>
    <property type="match status" value="1"/>
</dbReference>
<organism evidence="9 10">
    <name type="scientific">Lysinibacillus alkalisoli</name>
    <dbReference type="NCBI Taxonomy" id="1911548"/>
    <lineage>
        <taxon>Bacteria</taxon>
        <taxon>Bacillati</taxon>
        <taxon>Bacillota</taxon>
        <taxon>Bacilli</taxon>
        <taxon>Bacillales</taxon>
        <taxon>Bacillaceae</taxon>
        <taxon>Lysinibacillus</taxon>
    </lineage>
</organism>
<keyword evidence="1" id="KW-0547">Nucleotide-binding</keyword>
<dbReference type="Proteomes" id="UP000616608">
    <property type="component" value="Unassembled WGS sequence"/>
</dbReference>
<dbReference type="GO" id="GO:0006281">
    <property type="term" value="P:DNA repair"/>
    <property type="evidence" value="ECO:0007669"/>
    <property type="project" value="UniProtKB-KW"/>
</dbReference>
<dbReference type="GO" id="GO:0004386">
    <property type="term" value="F:helicase activity"/>
    <property type="evidence" value="ECO:0007669"/>
    <property type="project" value="UniProtKB-KW"/>
</dbReference>
<protein>
    <recommendedName>
        <fullName evidence="8">PD-(D/E)XK endonuclease-like domain-containing protein</fullName>
    </recommendedName>
</protein>
<keyword evidence="2" id="KW-0227">DNA damage</keyword>